<evidence type="ECO:0000313" key="2">
    <source>
        <dbReference type="EMBL" id="MEL3959693.1"/>
    </source>
</evidence>
<gene>
    <name evidence="2" type="ORF">NST17_21295</name>
</gene>
<protein>
    <submittedName>
        <fullName evidence="2">ImmA/IrrE family metallo-endopeptidase</fullName>
    </submittedName>
</protein>
<sequence>MNWIEKEVNRLTEKYKTNCPFEISGLKNIHVVYWNLHQEIWGFYKYERRNRFIFINSNLSHDKKRFVCGHELGHALLHTKLNTPFLRRNTLYSIDKIEREANEFAVNLLLYDKSLEDYETKFDILRENGIPYEMERFL</sequence>
<name>A0ABU9K3L9_9BACI</name>
<dbReference type="RefSeq" id="WP_342021271.1">
    <property type="nucleotide sequence ID" value="NZ_JBBYAK010000004.1"/>
</dbReference>
<dbReference type="PANTHER" id="PTHR43236:SF1">
    <property type="entry name" value="BLL7220 PROTEIN"/>
    <property type="match status" value="1"/>
</dbReference>
<dbReference type="PANTHER" id="PTHR43236">
    <property type="entry name" value="ANTITOXIN HIGA1"/>
    <property type="match status" value="1"/>
</dbReference>
<dbReference type="InterPro" id="IPR052345">
    <property type="entry name" value="Rad_response_metalloprotease"/>
</dbReference>
<dbReference type="Pfam" id="PF06114">
    <property type="entry name" value="Peptidase_M78"/>
    <property type="match status" value="1"/>
</dbReference>
<feature type="domain" description="IrrE N-terminal-like" evidence="1">
    <location>
        <begin position="28"/>
        <end position="121"/>
    </location>
</feature>
<dbReference type="InterPro" id="IPR010359">
    <property type="entry name" value="IrrE_HExxH"/>
</dbReference>
<organism evidence="2 3">
    <name type="scientific">Caldifermentibacillus hisashii</name>
    <dbReference type="NCBI Taxonomy" id="996558"/>
    <lineage>
        <taxon>Bacteria</taxon>
        <taxon>Bacillati</taxon>
        <taxon>Bacillota</taxon>
        <taxon>Bacilli</taxon>
        <taxon>Bacillales</taxon>
        <taxon>Bacillaceae</taxon>
        <taxon>Caldifermentibacillus</taxon>
    </lineage>
</organism>
<evidence type="ECO:0000313" key="3">
    <source>
        <dbReference type="Proteomes" id="UP001459714"/>
    </source>
</evidence>
<keyword evidence="3" id="KW-1185">Reference proteome</keyword>
<reference evidence="2 3" key="1">
    <citation type="submission" date="2024-03" db="EMBL/GenBank/DDBJ databases">
        <title>Bacilli Hybrid Assemblies.</title>
        <authorList>
            <person name="Kovac J."/>
        </authorList>
    </citation>
    <scope>NUCLEOTIDE SEQUENCE [LARGE SCALE GENOMIC DNA]</scope>
    <source>
        <strain evidence="2 3">FSL M8-0022</strain>
    </source>
</reference>
<evidence type="ECO:0000259" key="1">
    <source>
        <dbReference type="Pfam" id="PF06114"/>
    </source>
</evidence>
<dbReference type="Gene3D" id="1.10.10.2910">
    <property type="match status" value="1"/>
</dbReference>
<proteinExistence type="predicted"/>
<dbReference type="Proteomes" id="UP001459714">
    <property type="component" value="Unassembled WGS sequence"/>
</dbReference>
<dbReference type="EMBL" id="JBBYAK010000004">
    <property type="protein sequence ID" value="MEL3959693.1"/>
    <property type="molecule type" value="Genomic_DNA"/>
</dbReference>
<accession>A0ABU9K3L9</accession>
<comment type="caution">
    <text evidence="2">The sequence shown here is derived from an EMBL/GenBank/DDBJ whole genome shotgun (WGS) entry which is preliminary data.</text>
</comment>